<dbReference type="AlphaFoldDB" id="J7S623"/>
<feature type="region of interest" description="Disordered" evidence="1">
    <location>
        <begin position="399"/>
        <end position="432"/>
    </location>
</feature>
<evidence type="ECO:0000259" key="3">
    <source>
        <dbReference type="PROSITE" id="PS51294"/>
    </source>
</evidence>
<dbReference type="HOGENOM" id="CLU_018984_0_0_1"/>
<name>J7S623_HUIN7</name>
<feature type="domain" description="HTH myb-type" evidence="3">
    <location>
        <begin position="107"/>
        <end position="142"/>
    </location>
</feature>
<evidence type="ECO:0000313" key="4">
    <source>
        <dbReference type="EMBL" id="CCK69471.1"/>
    </source>
</evidence>
<feature type="region of interest" description="Disordered" evidence="1">
    <location>
        <begin position="168"/>
        <end position="204"/>
    </location>
</feature>
<dbReference type="SMART" id="SM00717">
    <property type="entry name" value="SANT"/>
    <property type="match status" value="2"/>
</dbReference>
<dbReference type="Gene3D" id="1.10.10.60">
    <property type="entry name" value="Homeodomain-like"/>
    <property type="match status" value="1"/>
</dbReference>
<dbReference type="OrthoDB" id="2143914at2759"/>
<dbReference type="OMA" id="RCTITSD"/>
<dbReference type="Proteomes" id="UP000006310">
    <property type="component" value="Chromosome 3"/>
</dbReference>
<keyword evidence="5" id="KW-1185">Reference proteome</keyword>
<dbReference type="EMBL" id="HE978316">
    <property type="protein sequence ID" value="CCK69471.1"/>
    <property type="molecule type" value="Genomic_DNA"/>
</dbReference>
<dbReference type="PROSITE" id="PS50090">
    <property type="entry name" value="MYB_LIKE"/>
    <property type="match status" value="1"/>
</dbReference>
<feature type="compositionally biased region" description="Polar residues" evidence="1">
    <location>
        <begin position="514"/>
        <end position="535"/>
    </location>
</feature>
<dbReference type="KEGG" id="kng:KNAG_0C03670"/>
<dbReference type="PROSITE" id="PS51294">
    <property type="entry name" value="HTH_MYB"/>
    <property type="match status" value="1"/>
</dbReference>
<reference evidence="5" key="2">
    <citation type="submission" date="2012-08" db="EMBL/GenBank/DDBJ databases">
        <title>Genome sequence of Kazachstania naganishii.</title>
        <authorList>
            <person name="Gordon J.L."/>
            <person name="Armisen D."/>
            <person name="Proux-Wera E."/>
            <person name="OhEigeartaigh S.S."/>
            <person name="Byrne K.P."/>
            <person name="Wolfe K.H."/>
        </authorList>
    </citation>
    <scope>NUCLEOTIDE SEQUENCE [LARGE SCALE GENOMIC DNA]</scope>
    <source>
        <strain evidence="5">ATCC MYA-139 / BCRC 22969 / CBS 8797 / CCRC 22969 / KCTC 17520 / NBRC 10181 / NCYC 3082</strain>
    </source>
</reference>
<gene>
    <name evidence="4" type="primary">KNAG0C03670</name>
    <name evidence="4" type="ordered locus">KNAG_0C03670</name>
</gene>
<dbReference type="RefSeq" id="XP_022463717.1">
    <property type="nucleotide sequence ID" value="XM_022607086.1"/>
</dbReference>
<dbReference type="InterPro" id="IPR001005">
    <property type="entry name" value="SANT/Myb"/>
</dbReference>
<protein>
    <recommendedName>
        <fullName evidence="6">Myb-like domain-containing protein</fullName>
    </recommendedName>
</protein>
<dbReference type="InterPro" id="IPR009057">
    <property type="entry name" value="Homeodomain-like_sf"/>
</dbReference>
<accession>J7S623</accession>
<dbReference type="SUPFAM" id="SSF46689">
    <property type="entry name" value="Homeodomain-like"/>
    <property type="match status" value="1"/>
</dbReference>
<evidence type="ECO:0008006" key="6">
    <source>
        <dbReference type="Google" id="ProtNLM"/>
    </source>
</evidence>
<dbReference type="Pfam" id="PF13921">
    <property type="entry name" value="Myb_DNA-bind_6"/>
    <property type="match status" value="1"/>
</dbReference>
<feature type="region of interest" description="Disordered" evidence="1">
    <location>
        <begin position="502"/>
        <end position="535"/>
    </location>
</feature>
<dbReference type="eggNOG" id="ENOG502RXV1">
    <property type="taxonomic scope" value="Eukaryota"/>
</dbReference>
<dbReference type="STRING" id="1071383.J7S623"/>
<dbReference type="InterPro" id="IPR017930">
    <property type="entry name" value="Myb_dom"/>
</dbReference>
<dbReference type="CDD" id="cd00167">
    <property type="entry name" value="SANT"/>
    <property type="match status" value="1"/>
</dbReference>
<dbReference type="GeneID" id="34525151"/>
<reference evidence="4 5" key="1">
    <citation type="journal article" date="2011" name="Proc. Natl. Acad. Sci. U.S.A.">
        <title>Evolutionary erosion of yeast sex chromosomes by mating-type switching accidents.</title>
        <authorList>
            <person name="Gordon J.L."/>
            <person name="Armisen D."/>
            <person name="Proux-Wera E."/>
            <person name="Oheigeartaigh S.S."/>
            <person name="Byrne K.P."/>
            <person name="Wolfe K.H."/>
        </authorList>
    </citation>
    <scope>NUCLEOTIDE SEQUENCE [LARGE SCALE GENOMIC DNA]</scope>
    <source>
        <strain evidence="5">ATCC MYA-139 / BCRC 22969 / CBS 8797 / CCRC 22969 / KCTC 17520 / NBRC 10181 / NCYC 3082</strain>
    </source>
</reference>
<feature type="region of interest" description="Disordered" evidence="1">
    <location>
        <begin position="569"/>
        <end position="606"/>
    </location>
</feature>
<sequence length="644" mass="71044">MTVPDFNAVRPGVALAPRTDTLHTATNTFFDHTTDTQDNTPCKSRLPIMNFEATGNSGVATTNSETVPSEPLNFTARDIAQESAQEDPSKKNPSSWDPMDDILLRHLKEVKKMGWKEIAQYFVNRTPNACQFRWRRLKSGNLKSNRTALVDVTEFPGEIKILNPMANVASDSDSTPTVSNRKRKTTTTKKTGPVQTDKYALPSVPGGNNGFMPPVANAANSQQFTPLAPLNPQTIPTDGYPMCVPGHYNLPASQVQSFFSPRNSVVMAPGPEESQSFAKPRSYSHSTVKPLHSFPMNHVPNHINTTGIVEAEGDNVGYVPKVFVKSRRASAIPPVITPESSMLSSQSFTNALNTTLNSTKSRKNSVVNGWSRRSSFNVNSSTSSRRSSIIIAPNSLSNSFSNGQLHKPSSKQRRESVIKPHKQTAPNMSSHNLFPNSYSFVDMPDRVQGQTQAASWSIEEDQLLQENRTRNLSLSELSVLLPKRSDMDIQFRINVLKSQEAVSSSSNSPSPPSTAQQHQKTPLHQSEYLSPSQSPRRSLILDHAADNAIDDDEETVFEVDEDYRRKTCDLSTNRSASSQSSKDISPTTFSNEDTNSVSSTVTSQGGNVKIQDYSHIIGAPRRSMHENNHNMQLPSINTILQSMR</sequence>
<evidence type="ECO:0000313" key="5">
    <source>
        <dbReference type="Proteomes" id="UP000006310"/>
    </source>
</evidence>
<organism evidence="4 5">
    <name type="scientific">Huiozyma naganishii (strain ATCC MYA-139 / BCRC 22969 / CBS 8797 / KCTC 17520 / NBRC 10181 / NCYC 3082 / Yp74L-3)</name>
    <name type="common">Yeast</name>
    <name type="synonym">Kazachstania naganishii</name>
    <dbReference type="NCBI Taxonomy" id="1071383"/>
    <lineage>
        <taxon>Eukaryota</taxon>
        <taxon>Fungi</taxon>
        <taxon>Dikarya</taxon>
        <taxon>Ascomycota</taxon>
        <taxon>Saccharomycotina</taxon>
        <taxon>Saccharomycetes</taxon>
        <taxon>Saccharomycetales</taxon>
        <taxon>Saccharomycetaceae</taxon>
        <taxon>Huiozyma</taxon>
    </lineage>
</organism>
<feature type="compositionally biased region" description="Polar residues" evidence="1">
    <location>
        <begin position="169"/>
        <end position="179"/>
    </location>
</feature>
<proteinExistence type="predicted"/>
<evidence type="ECO:0000259" key="2">
    <source>
        <dbReference type="PROSITE" id="PS50090"/>
    </source>
</evidence>
<evidence type="ECO:0000256" key="1">
    <source>
        <dbReference type="SAM" id="MobiDB-lite"/>
    </source>
</evidence>
<feature type="domain" description="Myb-like" evidence="2">
    <location>
        <begin position="88"/>
        <end position="138"/>
    </location>
</feature>